<dbReference type="InterPro" id="IPR016047">
    <property type="entry name" value="M23ase_b-sheet_dom"/>
</dbReference>
<feature type="domain" description="M23ase beta-sheet core" evidence="3">
    <location>
        <begin position="161"/>
        <end position="255"/>
    </location>
</feature>
<keyword evidence="2" id="KW-0812">Transmembrane</keyword>
<dbReference type="InterPro" id="IPR011055">
    <property type="entry name" value="Dup_hybrid_motif"/>
</dbReference>
<evidence type="ECO:0000256" key="1">
    <source>
        <dbReference type="SAM" id="MobiDB-lite"/>
    </source>
</evidence>
<evidence type="ECO:0000259" key="3">
    <source>
        <dbReference type="Pfam" id="PF01551"/>
    </source>
</evidence>
<dbReference type="Pfam" id="PF01551">
    <property type="entry name" value="Peptidase_M23"/>
    <property type="match status" value="1"/>
</dbReference>
<keyword evidence="2" id="KW-1133">Transmembrane helix</keyword>
<dbReference type="PANTHER" id="PTHR21666">
    <property type="entry name" value="PEPTIDASE-RELATED"/>
    <property type="match status" value="1"/>
</dbReference>
<dbReference type="EMBL" id="JAMBOL010000012">
    <property type="protein sequence ID" value="MCM3715104.1"/>
    <property type="molecule type" value="Genomic_DNA"/>
</dbReference>
<sequence>MSDRLNKVRRELEKKRRQIDSSRKGRERAIPLLMNRHEESREDFDVYVHQEKEEREHRGKPGDFLVFRIMTAVCLALVIAILFKSNSPQLDGMKAFITDAYEQELQFAAIANWYENQFGRPLALVPVNQEVAQGDPEEQVEMVYALPAAGTIREDFQQNGSGILIETGLEAEVEAVKGGYVISVGEREEENLGKTVVVQHYDGTESLYGMLDDIGVKMYDHIQAGAKIGTVSINEEAQKGIFYFALKKDEHYIDPTDVLSFE</sequence>
<feature type="transmembrane region" description="Helical" evidence="2">
    <location>
        <begin position="65"/>
        <end position="83"/>
    </location>
</feature>
<protein>
    <submittedName>
        <fullName evidence="4">M23 family metallopeptidase</fullName>
    </submittedName>
</protein>
<keyword evidence="2" id="KW-0472">Membrane</keyword>
<dbReference type="Proteomes" id="UP001139179">
    <property type="component" value="Unassembled WGS sequence"/>
</dbReference>
<dbReference type="RefSeq" id="WP_251223867.1">
    <property type="nucleotide sequence ID" value="NZ_JAMBOL010000012.1"/>
</dbReference>
<name>A0A9X2DQC0_9BACI</name>
<reference evidence="4" key="1">
    <citation type="submission" date="2022-05" db="EMBL/GenBank/DDBJ databases">
        <title>Comparative Genomics of Spacecraft Associated Microbes.</title>
        <authorList>
            <person name="Tran M.T."/>
            <person name="Wright A."/>
            <person name="Seuylemezian A."/>
            <person name="Eisen J."/>
            <person name="Coil D."/>
        </authorList>
    </citation>
    <scope>NUCLEOTIDE SEQUENCE</scope>
    <source>
        <strain evidence="4">214.1.1</strain>
    </source>
</reference>
<gene>
    <name evidence="4" type="ORF">M3202_13530</name>
</gene>
<comment type="caution">
    <text evidence="4">The sequence shown here is derived from an EMBL/GenBank/DDBJ whole genome shotgun (WGS) entry which is preliminary data.</text>
</comment>
<dbReference type="CDD" id="cd12797">
    <property type="entry name" value="M23_peptidase"/>
    <property type="match status" value="1"/>
</dbReference>
<proteinExistence type="predicted"/>
<accession>A0A9X2DQC0</accession>
<dbReference type="SUPFAM" id="SSF51261">
    <property type="entry name" value="Duplicated hybrid motif"/>
    <property type="match status" value="1"/>
</dbReference>
<evidence type="ECO:0000313" key="5">
    <source>
        <dbReference type="Proteomes" id="UP001139179"/>
    </source>
</evidence>
<evidence type="ECO:0000313" key="4">
    <source>
        <dbReference type="EMBL" id="MCM3715104.1"/>
    </source>
</evidence>
<keyword evidence="5" id="KW-1185">Reference proteome</keyword>
<feature type="region of interest" description="Disordered" evidence="1">
    <location>
        <begin position="1"/>
        <end position="31"/>
    </location>
</feature>
<dbReference type="Gene3D" id="2.70.70.10">
    <property type="entry name" value="Glucose Permease (Domain IIA)"/>
    <property type="match status" value="1"/>
</dbReference>
<dbReference type="InterPro" id="IPR050570">
    <property type="entry name" value="Cell_wall_metabolism_enzyme"/>
</dbReference>
<dbReference type="GO" id="GO:0004222">
    <property type="term" value="F:metalloendopeptidase activity"/>
    <property type="evidence" value="ECO:0007669"/>
    <property type="project" value="TreeGrafter"/>
</dbReference>
<evidence type="ECO:0000256" key="2">
    <source>
        <dbReference type="SAM" id="Phobius"/>
    </source>
</evidence>
<dbReference type="AlphaFoldDB" id="A0A9X2DQC0"/>
<organism evidence="4 5">
    <name type="scientific">Halalkalibacter oceani</name>
    <dbReference type="NCBI Taxonomy" id="1653776"/>
    <lineage>
        <taxon>Bacteria</taxon>
        <taxon>Bacillati</taxon>
        <taxon>Bacillota</taxon>
        <taxon>Bacilli</taxon>
        <taxon>Bacillales</taxon>
        <taxon>Bacillaceae</taxon>
        <taxon>Halalkalibacter</taxon>
    </lineage>
</organism>
<dbReference type="PANTHER" id="PTHR21666:SF274">
    <property type="entry name" value="STAGE IV SPORULATION PROTEIN FA"/>
    <property type="match status" value="1"/>
</dbReference>